<accession>A0A0D3IQL4</accession>
<reference evidence="1" key="2">
    <citation type="submission" date="2024-10" db="UniProtKB">
        <authorList>
            <consortium name="EnsemblProtists"/>
        </authorList>
    </citation>
    <scope>IDENTIFICATION</scope>
</reference>
<proteinExistence type="predicted"/>
<dbReference type="EnsemblProtists" id="EOD13549">
    <property type="protein sequence ID" value="EOD13549"/>
    <property type="gene ID" value="EMIHUDRAFT_212663"/>
</dbReference>
<dbReference type="Proteomes" id="UP000013827">
    <property type="component" value="Unassembled WGS sequence"/>
</dbReference>
<evidence type="ECO:0000313" key="1">
    <source>
        <dbReference type="EnsemblProtists" id="EOD13549"/>
    </source>
</evidence>
<keyword evidence="2" id="KW-1185">Reference proteome</keyword>
<dbReference type="RefSeq" id="XP_005765978.1">
    <property type="nucleotide sequence ID" value="XM_005765921.1"/>
</dbReference>
<dbReference type="PaxDb" id="2903-EOD13549"/>
<dbReference type="GeneID" id="17259726"/>
<evidence type="ECO:0000313" key="2">
    <source>
        <dbReference type="Proteomes" id="UP000013827"/>
    </source>
</evidence>
<protein>
    <submittedName>
        <fullName evidence="1">Uncharacterized protein</fullName>
    </submittedName>
</protein>
<sequence>MQLSAAQLSNWLLEALPEAPSVDKADRCFRLFDLKSLRVGSLEQSSSPPLFGSLAEWFDAQRALYATKVPSEAVQVLLRVFLEPQQALRLGLHHASFSIDWMSVSEEAAAEPISGALLRRLGMASRRPRRMLLVVMYKAERSRITQVWAEMDREGLALKKGAQLDDPLPLLRISRLC</sequence>
<organism evidence="1 2">
    <name type="scientific">Emiliania huxleyi (strain CCMP1516)</name>
    <dbReference type="NCBI Taxonomy" id="280463"/>
    <lineage>
        <taxon>Eukaryota</taxon>
        <taxon>Haptista</taxon>
        <taxon>Haptophyta</taxon>
        <taxon>Prymnesiophyceae</taxon>
        <taxon>Isochrysidales</taxon>
        <taxon>Noelaerhabdaceae</taxon>
        <taxon>Emiliania</taxon>
    </lineage>
</organism>
<dbReference type="HOGENOM" id="CLU_1520603_0_0_1"/>
<name>A0A0D3IQL4_EMIH1</name>
<reference evidence="2" key="1">
    <citation type="journal article" date="2013" name="Nature">
        <title>Pan genome of the phytoplankton Emiliania underpins its global distribution.</title>
        <authorList>
            <person name="Read B.A."/>
            <person name="Kegel J."/>
            <person name="Klute M.J."/>
            <person name="Kuo A."/>
            <person name="Lefebvre S.C."/>
            <person name="Maumus F."/>
            <person name="Mayer C."/>
            <person name="Miller J."/>
            <person name="Monier A."/>
            <person name="Salamov A."/>
            <person name="Young J."/>
            <person name="Aguilar M."/>
            <person name="Claverie J.M."/>
            <person name="Frickenhaus S."/>
            <person name="Gonzalez K."/>
            <person name="Herman E.K."/>
            <person name="Lin Y.C."/>
            <person name="Napier J."/>
            <person name="Ogata H."/>
            <person name="Sarno A.F."/>
            <person name="Shmutz J."/>
            <person name="Schroeder D."/>
            <person name="de Vargas C."/>
            <person name="Verret F."/>
            <person name="von Dassow P."/>
            <person name="Valentin K."/>
            <person name="Van de Peer Y."/>
            <person name="Wheeler G."/>
            <person name="Dacks J.B."/>
            <person name="Delwiche C.F."/>
            <person name="Dyhrman S.T."/>
            <person name="Glockner G."/>
            <person name="John U."/>
            <person name="Richards T."/>
            <person name="Worden A.Z."/>
            <person name="Zhang X."/>
            <person name="Grigoriev I.V."/>
            <person name="Allen A.E."/>
            <person name="Bidle K."/>
            <person name="Borodovsky M."/>
            <person name="Bowler C."/>
            <person name="Brownlee C."/>
            <person name="Cock J.M."/>
            <person name="Elias M."/>
            <person name="Gladyshev V.N."/>
            <person name="Groth M."/>
            <person name="Guda C."/>
            <person name="Hadaegh A."/>
            <person name="Iglesias-Rodriguez M.D."/>
            <person name="Jenkins J."/>
            <person name="Jones B.M."/>
            <person name="Lawson T."/>
            <person name="Leese F."/>
            <person name="Lindquist E."/>
            <person name="Lobanov A."/>
            <person name="Lomsadze A."/>
            <person name="Malik S.B."/>
            <person name="Marsh M.E."/>
            <person name="Mackinder L."/>
            <person name="Mock T."/>
            <person name="Mueller-Roeber B."/>
            <person name="Pagarete A."/>
            <person name="Parker M."/>
            <person name="Probert I."/>
            <person name="Quesneville H."/>
            <person name="Raines C."/>
            <person name="Rensing S.A."/>
            <person name="Riano-Pachon D.M."/>
            <person name="Richier S."/>
            <person name="Rokitta S."/>
            <person name="Shiraiwa Y."/>
            <person name="Soanes D.M."/>
            <person name="van der Giezen M."/>
            <person name="Wahlund T.M."/>
            <person name="Williams B."/>
            <person name="Wilson W."/>
            <person name="Wolfe G."/>
            <person name="Wurch L.L."/>
        </authorList>
    </citation>
    <scope>NUCLEOTIDE SEQUENCE</scope>
</reference>
<dbReference type="KEGG" id="ehx:EMIHUDRAFT_212663"/>
<dbReference type="AlphaFoldDB" id="A0A0D3IQL4"/>